<dbReference type="Proteomes" id="UP000070352">
    <property type="component" value="Unassembled WGS sequence"/>
</dbReference>
<protein>
    <recommendedName>
        <fullName evidence="2">Thiamine-binding protein domain-containing protein</fullName>
    </recommendedName>
</protein>
<name>A0A135L0Y5_9BACI</name>
<dbReference type="Gene3D" id="3.30.70.930">
    <property type="match status" value="1"/>
</dbReference>
<dbReference type="PANTHER" id="PTHR33777">
    <property type="entry name" value="UPF0045 PROTEIN ECM15"/>
    <property type="match status" value="1"/>
</dbReference>
<feature type="domain" description="Thiamine-binding protein" evidence="2">
    <location>
        <begin position="5"/>
        <end position="95"/>
    </location>
</feature>
<dbReference type="EMBL" id="LSKU01000001">
    <property type="protein sequence ID" value="KXG42622.1"/>
    <property type="molecule type" value="Genomic_DNA"/>
</dbReference>
<comment type="similarity">
    <text evidence="1">Belongs to the UPF0045 family.</text>
</comment>
<evidence type="ECO:0000313" key="4">
    <source>
        <dbReference type="Proteomes" id="UP000070352"/>
    </source>
</evidence>
<evidence type="ECO:0000313" key="3">
    <source>
        <dbReference type="EMBL" id="KXG42622.1"/>
    </source>
</evidence>
<dbReference type="InterPro" id="IPR029756">
    <property type="entry name" value="MTH1187/YkoF-like"/>
</dbReference>
<dbReference type="InterPro" id="IPR002767">
    <property type="entry name" value="Thiamine_BP"/>
</dbReference>
<dbReference type="GO" id="GO:0005829">
    <property type="term" value="C:cytosol"/>
    <property type="evidence" value="ECO:0007669"/>
    <property type="project" value="TreeGrafter"/>
</dbReference>
<comment type="caution">
    <text evidence="3">The sequence shown here is derived from an EMBL/GenBank/DDBJ whole genome shotgun (WGS) entry which is preliminary data.</text>
</comment>
<dbReference type="Pfam" id="PF01910">
    <property type="entry name" value="Thiamine_BP"/>
    <property type="match status" value="1"/>
</dbReference>
<dbReference type="OrthoDB" id="2147383at2"/>
<dbReference type="AlphaFoldDB" id="A0A135L0Y5"/>
<evidence type="ECO:0000259" key="2">
    <source>
        <dbReference type="Pfam" id="PF01910"/>
    </source>
</evidence>
<dbReference type="SUPFAM" id="SSF89957">
    <property type="entry name" value="MTH1187/YkoF-like"/>
    <property type="match status" value="1"/>
</dbReference>
<reference evidence="3 4" key="1">
    <citation type="submission" date="2016-02" db="EMBL/GenBank/DDBJ databases">
        <title>Draft Genome for Tepidibacillus decaturensis nov. sp. Strain Z9, an Anaerobic, Moderately Thermophilic and Heterotrophic Bacterium from Deep Subsurface of the Illinois Basin, USA.</title>
        <authorList>
            <person name="Dong Y."/>
            <person name="Chang J.Y."/>
            <person name="Sanford R."/>
            <person name="Fouke B.W."/>
        </authorList>
    </citation>
    <scope>NUCLEOTIDE SEQUENCE [LARGE SCALE GENOMIC DNA]</scope>
    <source>
        <strain evidence="3 4">Z9</strain>
    </source>
</reference>
<dbReference type="RefSeq" id="WP_068722258.1">
    <property type="nucleotide sequence ID" value="NZ_LSKU01000001.1"/>
</dbReference>
<accession>A0A135L0Y5</accession>
<evidence type="ECO:0000256" key="1">
    <source>
        <dbReference type="ARBA" id="ARBA00010272"/>
    </source>
</evidence>
<sequence length="99" mass="10949">MPLLEISVVPVGTNTPSFSSHVSHAVQLIEQKGLKYQVMPTATIIEGDLNQLMEIAKEIHQDALSNGVSRVITNMSIDDRTDKTINMTHQVEVVQQSLH</sequence>
<dbReference type="NCBIfam" id="TIGR00106">
    <property type="entry name" value="MTH1187 family thiamine-binding protein"/>
    <property type="match status" value="1"/>
</dbReference>
<organism evidence="3 4">
    <name type="scientific">Tepidibacillus decaturensis</name>
    <dbReference type="NCBI Taxonomy" id="1413211"/>
    <lineage>
        <taxon>Bacteria</taxon>
        <taxon>Bacillati</taxon>
        <taxon>Bacillota</taxon>
        <taxon>Bacilli</taxon>
        <taxon>Bacillales</taxon>
        <taxon>Bacillaceae</taxon>
        <taxon>Tepidibacillus</taxon>
    </lineage>
</organism>
<dbReference type="InterPro" id="IPR051614">
    <property type="entry name" value="UPF0045_domain"/>
</dbReference>
<gene>
    <name evidence="3" type="ORF">U473_00105</name>
</gene>
<proteinExistence type="inferred from homology"/>
<dbReference type="PANTHER" id="PTHR33777:SF1">
    <property type="entry name" value="UPF0045 PROTEIN ECM15"/>
    <property type="match status" value="1"/>
</dbReference>
<keyword evidence="4" id="KW-1185">Reference proteome</keyword>